<dbReference type="SUPFAM" id="SSF46689">
    <property type="entry name" value="Homeodomain-like"/>
    <property type="match status" value="2"/>
</dbReference>
<dbReference type="SUPFAM" id="SSF52317">
    <property type="entry name" value="Class I glutamine amidotransferase-like"/>
    <property type="match status" value="1"/>
</dbReference>
<dbReference type="PROSITE" id="PS01124">
    <property type="entry name" value="HTH_ARAC_FAMILY_2"/>
    <property type="match status" value="1"/>
</dbReference>
<dbReference type="InterPro" id="IPR018060">
    <property type="entry name" value="HTH_AraC"/>
</dbReference>
<dbReference type="Proteomes" id="UP000199467">
    <property type="component" value="Unassembled WGS sequence"/>
</dbReference>
<dbReference type="SMART" id="SM00342">
    <property type="entry name" value="HTH_ARAC"/>
    <property type="match status" value="1"/>
</dbReference>
<dbReference type="InterPro" id="IPR052158">
    <property type="entry name" value="INH-QAR"/>
</dbReference>
<dbReference type="InterPro" id="IPR002818">
    <property type="entry name" value="DJ-1/PfpI"/>
</dbReference>
<keyword evidence="1" id="KW-0805">Transcription regulation</keyword>
<evidence type="ECO:0000313" key="3">
    <source>
        <dbReference type="EMBL" id="SDD55741.1"/>
    </source>
</evidence>
<dbReference type="EMBL" id="FMZQ01000020">
    <property type="protein sequence ID" value="SDD55741.1"/>
    <property type="molecule type" value="Genomic_DNA"/>
</dbReference>
<reference evidence="4" key="1">
    <citation type="submission" date="2016-10" db="EMBL/GenBank/DDBJ databases">
        <authorList>
            <person name="Varghese N."/>
            <person name="Submissions S."/>
        </authorList>
    </citation>
    <scope>NUCLEOTIDE SEQUENCE [LARGE SCALE GENOMIC DNA]</scope>
    <source>
        <strain evidence="4">DSM 26382</strain>
    </source>
</reference>
<proteinExistence type="predicted"/>
<sequence>MTRFEKLPTLAAVESIGFLLDDQFSLVALAAALEPLRLANQLAGRSLYRWQTLSLQGRPLRASNGMWITPDGAADAAGELHGLILCGSDAAQARERPELERYLRQQAQPGRFLGALGSGSWTLARAGLLEGHQCSTSWRCRVDLQRAFPGVALSAQPFVVDRDRATAAGGAAGLELMLQLIAGRHGQPLVRAIAETLAFELVRCEPLPAQMPLHLCGDEPSPKLREVISLMESNLEEPLELGQLAGFVALSRRQLERLFERHLQCSPARYYLRLRLVRARQLLRRTRLSVVEVAAACGFLSAQTFSRCYREHFALCPSDERRTPQVALH</sequence>
<keyword evidence="3" id="KW-0238">DNA-binding</keyword>
<dbReference type="Gene3D" id="3.40.50.880">
    <property type="match status" value="1"/>
</dbReference>
<name>A0A1G6VQC4_9GAMM</name>
<dbReference type="GO" id="GO:0043565">
    <property type="term" value="F:sequence-specific DNA binding"/>
    <property type="evidence" value="ECO:0007669"/>
    <property type="project" value="InterPro"/>
</dbReference>
<dbReference type="PANTHER" id="PTHR43130:SF3">
    <property type="entry name" value="HTH-TYPE TRANSCRIPTIONAL REGULATOR RV1931C"/>
    <property type="match status" value="1"/>
</dbReference>
<gene>
    <name evidence="3" type="ORF">SAMN05216576_12031</name>
</gene>
<evidence type="ECO:0000256" key="2">
    <source>
        <dbReference type="ARBA" id="ARBA00023163"/>
    </source>
</evidence>
<keyword evidence="4" id="KW-1185">Reference proteome</keyword>
<dbReference type="RefSeq" id="WP_090337596.1">
    <property type="nucleotide sequence ID" value="NZ_FMZQ01000020.1"/>
</dbReference>
<dbReference type="Pfam" id="PF12833">
    <property type="entry name" value="HTH_18"/>
    <property type="match status" value="1"/>
</dbReference>
<dbReference type="Pfam" id="PF01965">
    <property type="entry name" value="DJ-1_PfpI"/>
    <property type="match status" value="1"/>
</dbReference>
<evidence type="ECO:0000256" key="1">
    <source>
        <dbReference type="ARBA" id="ARBA00023015"/>
    </source>
</evidence>
<evidence type="ECO:0000313" key="4">
    <source>
        <dbReference type="Proteomes" id="UP000199467"/>
    </source>
</evidence>
<organism evidence="3 4">
    <name type="scientific">Ectopseudomonas chengduensis</name>
    <dbReference type="NCBI Taxonomy" id="489632"/>
    <lineage>
        <taxon>Bacteria</taxon>
        <taxon>Pseudomonadati</taxon>
        <taxon>Pseudomonadota</taxon>
        <taxon>Gammaproteobacteria</taxon>
        <taxon>Pseudomonadales</taxon>
        <taxon>Pseudomonadaceae</taxon>
        <taxon>Ectopseudomonas</taxon>
    </lineage>
</organism>
<protein>
    <submittedName>
        <fullName evidence="3">Transcriptional regulator GlxA family, contains an amidase domain and an AraC-type DNA-binding HTH domain</fullName>
    </submittedName>
</protein>
<dbReference type="CDD" id="cd03136">
    <property type="entry name" value="GATase1_AraC_ArgR_like"/>
    <property type="match status" value="1"/>
</dbReference>
<accession>A0A1G6VQC4</accession>
<keyword evidence="2" id="KW-0804">Transcription</keyword>
<dbReference type="AlphaFoldDB" id="A0A1G6VQC4"/>
<dbReference type="PANTHER" id="PTHR43130">
    <property type="entry name" value="ARAC-FAMILY TRANSCRIPTIONAL REGULATOR"/>
    <property type="match status" value="1"/>
</dbReference>
<dbReference type="InterPro" id="IPR029062">
    <property type="entry name" value="Class_I_gatase-like"/>
</dbReference>
<dbReference type="InterPro" id="IPR009057">
    <property type="entry name" value="Homeodomain-like_sf"/>
</dbReference>
<dbReference type="Gene3D" id="1.10.10.60">
    <property type="entry name" value="Homeodomain-like"/>
    <property type="match status" value="1"/>
</dbReference>
<dbReference type="GO" id="GO:0003700">
    <property type="term" value="F:DNA-binding transcription factor activity"/>
    <property type="evidence" value="ECO:0007669"/>
    <property type="project" value="InterPro"/>
</dbReference>